<dbReference type="PANTHER" id="PTHR11136">
    <property type="entry name" value="FOLYLPOLYGLUTAMATE SYNTHASE-RELATED"/>
    <property type="match status" value="1"/>
</dbReference>
<dbReference type="InterPro" id="IPR018109">
    <property type="entry name" value="Folylpolyglutamate_synth_CS"/>
</dbReference>
<comment type="catalytic activity">
    <reaction evidence="20">
        <text>(6R)-5,10-methylenetetrahydrofolyl-(gamma-L-Glu)(n) + L-glutamate + ATP = (6R)-5,10-methylenetetrahydrofolyl-(gamma-L-Glu)(n+1) + ADP + phosphate + H(+)</text>
        <dbReference type="Rhea" id="RHEA:51912"/>
        <dbReference type="Rhea" id="RHEA-COMP:13257"/>
        <dbReference type="Rhea" id="RHEA-COMP:13258"/>
        <dbReference type="ChEBI" id="CHEBI:15378"/>
        <dbReference type="ChEBI" id="CHEBI:29985"/>
        <dbReference type="ChEBI" id="CHEBI:30616"/>
        <dbReference type="ChEBI" id="CHEBI:43474"/>
        <dbReference type="ChEBI" id="CHEBI:136572"/>
        <dbReference type="ChEBI" id="CHEBI:456216"/>
        <dbReference type="EC" id="6.3.2.17"/>
    </reaction>
</comment>
<keyword evidence="10" id="KW-0479">Metal-binding</keyword>
<dbReference type="EC" id="6.3.2.12" evidence="6"/>
<accession>A0A7D4BZ51</accession>
<evidence type="ECO:0000256" key="10">
    <source>
        <dbReference type="ARBA" id="ARBA00022723"/>
    </source>
</evidence>
<dbReference type="Pfam" id="PF08245">
    <property type="entry name" value="Mur_ligase_M"/>
    <property type="match status" value="1"/>
</dbReference>
<evidence type="ECO:0000256" key="4">
    <source>
        <dbReference type="ARBA" id="ARBA00005150"/>
    </source>
</evidence>
<evidence type="ECO:0000256" key="2">
    <source>
        <dbReference type="ARBA" id="ARBA00002714"/>
    </source>
</evidence>
<dbReference type="GO" id="GO:0004326">
    <property type="term" value="F:tetrahydrofolylpolyglutamate synthase activity"/>
    <property type="evidence" value="ECO:0007669"/>
    <property type="project" value="UniProtKB-EC"/>
</dbReference>
<evidence type="ECO:0000256" key="17">
    <source>
        <dbReference type="ARBA" id="ARBA00032510"/>
    </source>
</evidence>
<evidence type="ECO:0000256" key="19">
    <source>
        <dbReference type="ARBA" id="ARBA00047808"/>
    </source>
</evidence>
<dbReference type="GO" id="GO:0046872">
    <property type="term" value="F:metal ion binding"/>
    <property type="evidence" value="ECO:0007669"/>
    <property type="project" value="UniProtKB-KW"/>
</dbReference>
<dbReference type="InterPro" id="IPR036565">
    <property type="entry name" value="Mur-like_cat_sf"/>
</dbReference>
<reference evidence="25 26" key="1">
    <citation type="submission" date="2019-07" db="EMBL/GenBank/DDBJ databases">
        <title>Thalassofilum flectens gen. nov., sp. nov., a novel moderate thermophilic anaerobe from a shallow sea hot spring in Kunashir Island (Russia), representing a new family in the order Bacteroidales, and proposal of Thalassofilacea fam. nov.</title>
        <authorList>
            <person name="Kochetkova T.V."/>
            <person name="Podosokorskaya O.A."/>
            <person name="Novikov A."/>
            <person name="Elcheninov A.G."/>
            <person name="Toshchakov S.V."/>
            <person name="Kublanov I.V."/>
        </authorList>
    </citation>
    <scope>NUCLEOTIDE SEQUENCE [LARGE SCALE GENOMIC DNA]</scope>
    <source>
        <strain evidence="25 26">38-H</strain>
    </source>
</reference>
<evidence type="ECO:0000256" key="1">
    <source>
        <dbReference type="ARBA" id="ARBA00001946"/>
    </source>
</evidence>
<keyword evidence="9 22" id="KW-0436">Ligase</keyword>
<dbReference type="SUPFAM" id="SSF53244">
    <property type="entry name" value="MurD-like peptide ligases, peptide-binding domain"/>
    <property type="match status" value="1"/>
</dbReference>
<keyword evidence="13" id="KW-0460">Magnesium</keyword>
<organism evidence="25 26">
    <name type="scientific">Tenuifilum thalassicum</name>
    <dbReference type="NCBI Taxonomy" id="2590900"/>
    <lineage>
        <taxon>Bacteria</taxon>
        <taxon>Pseudomonadati</taxon>
        <taxon>Bacteroidota</taxon>
        <taxon>Bacteroidia</taxon>
        <taxon>Bacteroidales</taxon>
        <taxon>Tenuifilaceae</taxon>
        <taxon>Tenuifilum</taxon>
    </lineage>
</organism>
<dbReference type="KEGG" id="ttz:FHG85_04215"/>
<keyword evidence="26" id="KW-1185">Reference proteome</keyword>
<dbReference type="AlphaFoldDB" id="A0A7D4BZ51"/>
<dbReference type="Proteomes" id="UP000500961">
    <property type="component" value="Chromosome"/>
</dbReference>
<keyword evidence="14" id="KW-0289">Folate biosynthesis</keyword>
<dbReference type="GO" id="GO:0008841">
    <property type="term" value="F:dihydrofolate synthase activity"/>
    <property type="evidence" value="ECO:0007669"/>
    <property type="project" value="UniProtKB-EC"/>
</dbReference>
<dbReference type="SUPFAM" id="SSF53623">
    <property type="entry name" value="MurD-like peptide ligases, catalytic domain"/>
    <property type="match status" value="1"/>
</dbReference>
<evidence type="ECO:0000256" key="9">
    <source>
        <dbReference type="ARBA" id="ARBA00022598"/>
    </source>
</evidence>
<evidence type="ECO:0000256" key="8">
    <source>
        <dbReference type="ARBA" id="ARBA00019357"/>
    </source>
</evidence>
<dbReference type="Pfam" id="PF02875">
    <property type="entry name" value="Mur_ligase_C"/>
    <property type="match status" value="1"/>
</dbReference>
<name>A0A7D4BZ51_9BACT</name>
<evidence type="ECO:0000256" key="6">
    <source>
        <dbReference type="ARBA" id="ARBA00013023"/>
    </source>
</evidence>
<dbReference type="EC" id="6.3.2.17" evidence="7"/>
<dbReference type="GO" id="GO:0046656">
    <property type="term" value="P:folic acid biosynthetic process"/>
    <property type="evidence" value="ECO:0007669"/>
    <property type="project" value="UniProtKB-KW"/>
</dbReference>
<dbReference type="GO" id="GO:0005737">
    <property type="term" value="C:cytoplasm"/>
    <property type="evidence" value="ECO:0007669"/>
    <property type="project" value="TreeGrafter"/>
</dbReference>
<sequence>MNYQEALDFIYSQLPIFQRVGKAAYKADLGNTLLLDGYFNYPHKKFKTIHIAGTNGKGSTSHMLAAVLQKAGYKTGLYTSPHLRDFRERIKINGEMIPKETVAQFITKHKPFFEKVKPSFFEMTVAMAFEYFAENNVDIAVIEVGLGGRLDSTNIINPLLSVITNISFDHTDLLGDTLQKIATEKAGIIKPNTPVIISKFQSEVADIFIQKANEMNAALYFADKEIEFVEQAIGKELQIFKFVRNNKEITIKTDILGLYQRYNIPGAIKAIEILKQYGFRINDDDIEQGLSNVQSITGLMGRWQKLSESPLIFCDTGHNEDGIRFVLKQISNYQFDKLHMVVGMVADKDIDKILSILPKDATYYFVQAQIPRALNHEELKIKAEAHNLKGLSYPTVSEGLEAAISNALPSDFIFVGGSTFVVAEVV</sequence>
<evidence type="ECO:0000256" key="7">
    <source>
        <dbReference type="ARBA" id="ARBA00013025"/>
    </source>
</evidence>
<dbReference type="PIRSF" id="PIRSF001563">
    <property type="entry name" value="Folylpolyglu_synth"/>
    <property type="match status" value="1"/>
</dbReference>
<dbReference type="InterPro" id="IPR001645">
    <property type="entry name" value="Folylpolyglutamate_synth"/>
</dbReference>
<dbReference type="FunFam" id="3.40.1190.10:FF:000011">
    <property type="entry name" value="Folylpolyglutamate synthase/dihydrofolate synthase"/>
    <property type="match status" value="1"/>
</dbReference>
<dbReference type="PROSITE" id="PS01012">
    <property type="entry name" value="FOLYLPOLYGLU_SYNT_2"/>
    <property type="match status" value="1"/>
</dbReference>
<comment type="catalytic activity">
    <reaction evidence="21">
        <text>7,8-dihydropteroate + L-glutamate + ATP = 7,8-dihydrofolate + ADP + phosphate + H(+)</text>
        <dbReference type="Rhea" id="RHEA:23584"/>
        <dbReference type="ChEBI" id="CHEBI:15378"/>
        <dbReference type="ChEBI" id="CHEBI:17839"/>
        <dbReference type="ChEBI" id="CHEBI:29985"/>
        <dbReference type="ChEBI" id="CHEBI:30616"/>
        <dbReference type="ChEBI" id="CHEBI:43474"/>
        <dbReference type="ChEBI" id="CHEBI:57451"/>
        <dbReference type="ChEBI" id="CHEBI:456216"/>
        <dbReference type="EC" id="6.3.2.12"/>
    </reaction>
</comment>
<evidence type="ECO:0000259" key="23">
    <source>
        <dbReference type="Pfam" id="PF02875"/>
    </source>
</evidence>
<comment type="similarity">
    <text evidence="5 22">Belongs to the folylpolyglutamate synthase family.</text>
</comment>
<evidence type="ECO:0000256" key="5">
    <source>
        <dbReference type="ARBA" id="ARBA00008276"/>
    </source>
</evidence>
<comment type="catalytic activity">
    <reaction evidence="19">
        <text>10-formyltetrahydrofolyl-(gamma-L-Glu)(n) + L-glutamate + ATP = 10-formyltetrahydrofolyl-(gamma-L-Glu)(n+1) + ADP + phosphate + H(+)</text>
        <dbReference type="Rhea" id="RHEA:51904"/>
        <dbReference type="Rhea" id="RHEA-COMP:13088"/>
        <dbReference type="Rhea" id="RHEA-COMP:14300"/>
        <dbReference type="ChEBI" id="CHEBI:15378"/>
        <dbReference type="ChEBI" id="CHEBI:29985"/>
        <dbReference type="ChEBI" id="CHEBI:30616"/>
        <dbReference type="ChEBI" id="CHEBI:43474"/>
        <dbReference type="ChEBI" id="CHEBI:134413"/>
        <dbReference type="ChEBI" id="CHEBI:456216"/>
        <dbReference type="EC" id="6.3.2.17"/>
    </reaction>
</comment>
<dbReference type="PANTHER" id="PTHR11136:SF0">
    <property type="entry name" value="DIHYDROFOLATE SYNTHETASE-RELATED"/>
    <property type="match status" value="1"/>
</dbReference>
<comment type="cofactor">
    <cofactor evidence="1">
        <name>Mg(2+)</name>
        <dbReference type="ChEBI" id="CHEBI:18420"/>
    </cofactor>
</comment>
<feature type="domain" description="Mur ligase central" evidence="24">
    <location>
        <begin position="51"/>
        <end position="269"/>
    </location>
</feature>
<gene>
    <name evidence="25" type="ORF">FHG85_04215</name>
</gene>
<evidence type="ECO:0000256" key="11">
    <source>
        <dbReference type="ARBA" id="ARBA00022741"/>
    </source>
</evidence>
<evidence type="ECO:0000313" key="26">
    <source>
        <dbReference type="Proteomes" id="UP000500961"/>
    </source>
</evidence>
<evidence type="ECO:0000256" key="22">
    <source>
        <dbReference type="PIRNR" id="PIRNR001563"/>
    </source>
</evidence>
<dbReference type="EMBL" id="CP041345">
    <property type="protein sequence ID" value="QKG79504.1"/>
    <property type="molecule type" value="Genomic_DNA"/>
</dbReference>
<comment type="catalytic activity">
    <reaction evidence="18">
        <text>(6S)-5,6,7,8-tetrahydrofolyl-(gamma-L-Glu)(n) + L-glutamate + ATP = (6S)-5,6,7,8-tetrahydrofolyl-(gamma-L-Glu)(n+1) + ADP + phosphate + H(+)</text>
        <dbReference type="Rhea" id="RHEA:10580"/>
        <dbReference type="Rhea" id="RHEA-COMP:14738"/>
        <dbReference type="Rhea" id="RHEA-COMP:14740"/>
        <dbReference type="ChEBI" id="CHEBI:15378"/>
        <dbReference type="ChEBI" id="CHEBI:29985"/>
        <dbReference type="ChEBI" id="CHEBI:30616"/>
        <dbReference type="ChEBI" id="CHEBI:43474"/>
        <dbReference type="ChEBI" id="CHEBI:141005"/>
        <dbReference type="ChEBI" id="CHEBI:456216"/>
        <dbReference type="EC" id="6.3.2.17"/>
    </reaction>
</comment>
<evidence type="ECO:0000256" key="12">
    <source>
        <dbReference type="ARBA" id="ARBA00022840"/>
    </source>
</evidence>
<dbReference type="InterPro" id="IPR004101">
    <property type="entry name" value="Mur_ligase_C"/>
</dbReference>
<keyword evidence="12 22" id="KW-0067">ATP-binding</keyword>
<dbReference type="RefSeq" id="WP_173073302.1">
    <property type="nucleotide sequence ID" value="NZ_CP041345.1"/>
</dbReference>
<evidence type="ECO:0000256" key="18">
    <source>
        <dbReference type="ARBA" id="ARBA00047493"/>
    </source>
</evidence>
<feature type="domain" description="Mur ligase C-terminal" evidence="23">
    <location>
        <begin position="301"/>
        <end position="418"/>
    </location>
</feature>
<dbReference type="GO" id="GO:0005524">
    <property type="term" value="F:ATP binding"/>
    <property type="evidence" value="ECO:0007669"/>
    <property type="project" value="UniProtKB-KW"/>
</dbReference>
<comment type="pathway">
    <text evidence="4">Cofactor biosynthesis; tetrahydrofolylpolyglutamate biosynthesis.</text>
</comment>
<evidence type="ECO:0000256" key="13">
    <source>
        <dbReference type="ARBA" id="ARBA00022842"/>
    </source>
</evidence>
<dbReference type="InterPro" id="IPR036615">
    <property type="entry name" value="Mur_ligase_C_dom_sf"/>
</dbReference>
<evidence type="ECO:0000256" key="20">
    <source>
        <dbReference type="ARBA" id="ARBA00049035"/>
    </source>
</evidence>
<evidence type="ECO:0000259" key="24">
    <source>
        <dbReference type="Pfam" id="PF08245"/>
    </source>
</evidence>
<dbReference type="Gene3D" id="3.90.190.20">
    <property type="entry name" value="Mur ligase, C-terminal domain"/>
    <property type="match status" value="1"/>
</dbReference>
<keyword evidence="11 22" id="KW-0547">Nucleotide-binding</keyword>
<evidence type="ECO:0000256" key="14">
    <source>
        <dbReference type="ARBA" id="ARBA00022909"/>
    </source>
</evidence>
<comment type="pathway">
    <text evidence="3">Cofactor biosynthesis; tetrahydrofolate biosynthesis; 7,8-dihydrofolate from 2-amino-4-hydroxy-6-hydroxymethyl-7,8-dihydropteridine diphosphate and 4-aminobenzoate: step 2/2.</text>
</comment>
<dbReference type="NCBIfam" id="TIGR01499">
    <property type="entry name" value="folC"/>
    <property type="match status" value="1"/>
</dbReference>
<dbReference type="Gene3D" id="3.40.1190.10">
    <property type="entry name" value="Mur-like, catalytic domain"/>
    <property type="match status" value="1"/>
</dbReference>
<dbReference type="InterPro" id="IPR013221">
    <property type="entry name" value="Mur_ligase_cen"/>
</dbReference>
<evidence type="ECO:0000256" key="21">
    <source>
        <dbReference type="ARBA" id="ARBA00049161"/>
    </source>
</evidence>
<evidence type="ECO:0000313" key="25">
    <source>
        <dbReference type="EMBL" id="QKG79504.1"/>
    </source>
</evidence>
<proteinExistence type="inferred from homology"/>
<evidence type="ECO:0000256" key="15">
    <source>
        <dbReference type="ARBA" id="ARBA00030048"/>
    </source>
</evidence>
<protein>
    <recommendedName>
        <fullName evidence="8">Dihydrofolate synthase/folylpolyglutamate synthase</fullName>
        <ecNumber evidence="6">6.3.2.12</ecNumber>
        <ecNumber evidence="7">6.3.2.17</ecNumber>
    </recommendedName>
    <alternativeName>
        <fullName evidence="17">Folylpoly-gamma-glutamate synthetase-dihydrofolate synthetase</fullName>
    </alternativeName>
    <alternativeName>
        <fullName evidence="15">Folylpolyglutamate synthetase</fullName>
    </alternativeName>
    <alternativeName>
        <fullName evidence="16">Tetrahydrofolylpolyglutamate synthase</fullName>
    </alternativeName>
</protein>
<evidence type="ECO:0000256" key="3">
    <source>
        <dbReference type="ARBA" id="ARBA00004799"/>
    </source>
</evidence>
<comment type="function">
    <text evidence="2">Functions in two distinct reactions of the de novo folate biosynthetic pathway. Catalyzes the addition of a glutamate residue to dihydropteroate (7,8-dihydropteroate or H2Pte) to form dihydrofolate (7,8-dihydrofolate monoglutamate or H2Pte-Glu). Also catalyzes successive additions of L-glutamate to tetrahydrofolate or 10-formyltetrahydrofolate or 5,10-methylenetetrahydrofolate, leading to folylpolyglutamate derivatives.</text>
</comment>
<evidence type="ECO:0000256" key="16">
    <source>
        <dbReference type="ARBA" id="ARBA00030592"/>
    </source>
</evidence>